<feature type="transmembrane region" description="Helical" evidence="1">
    <location>
        <begin position="22"/>
        <end position="46"/>
    </location>
</feature>
<accession>A0ABS1VYY7</accession>
<gene>
    <name evidence="2" type="ORF">JKJ07_34900</name>
</gene>
<dbReference type="Proteomes" id="UP000598996">
    <property type="component" value="Unassembled WGS sequence"/>
</dbReference>
<evidence type="ECO:0008006" key="4">
    <source>
        <dbReference type="Google" id="ProtNLM"/>
    </source>
</evidence>
<name>A0ABS1VYY7_9ACTN</name>
<dbReference type="RefSeq" id="WP_202996213.1">
    <property type="nucleotide sequence ID" value="NZ_JAENHO010000011.1"/>
</dbReference>
<keyword evidence="1" id="KW-1133">Transmembrane helix</keyword>
<feature type="transmembrane region" description="Helical" evidence="1">
    <location>
        <begin position="58"/>
        <end position="79"/>
    </location>
</feature>
<feature type="transmembrane region" description="Helical" evidence="1">
    <location>
        <begin position="91"/>
        <end position="111"/>
    </location>
</feature>
<sequence>MTSFDGLKETGMSYGEKVRPRVVGIGAALVALIGVITIARVAYGVVDNLAQDDWSSGARGVFLVLNGISLLFAAFFLVLADQVRRGRMWAWIGSLIMLPFAFLYGALMLVIEATSDRVPWSGGGIALAAVVAFIMLLAPRDARDFFNRPAVPQWQGDRYTV</sequence>
<keyword evidence="1" id="KW-0472">Membrane</keyword>
<comment type="caution">
    <text evidence="2">The sequence shown here is derived from an EMBL/GenBank/DDBJ whole genome shotgun (WGS) entry which is preliminary data.</text>
</comment>
<keyword evidence="3" id="KW-1185">Reference proteome</keyword>
<dbReference type="EMBL" id="JAENHO010000011">
    <property type="protein sequence ID" value="MBL7259518.1"/>
    <property type="molecule type" value="Genomic_DNA"/>
</dbReference>
<reference evidence="2 3" key="1">
    <citation type="submission" date="2021-01" db="EMBL/GenBank/DDBJ databases">
        <title>Actinoplanes sp. nov. LDG1-01 isolated from lichen.</title>
        <authorList>
            <person name="Saeng-In P."/>
            <person name="Phongsopitanun W."/>
            <person name="Kanchanasin P."/>
            <person name="Yuki M."/>
            <person name="Kudo T."/>
            <person name="Ohkuma M."/>
            <person name="Tanasupawat S."/>
        </authorList>
    </citation>
    <scope>NUCLEOTIDE SEQUENCE [LARGE SCALE GENOMIC DNA]</scope>
    <source>
        <strain evidence="2 3">LDG1-01</strain>
    </source>
</reference>
<organism evidence="2 3">
    <name type="scientific">Paractinoplanes lichenicola</name>
    <dbReference type="NCBI Taxonomy" id="2802976"/>
    <lineage>
        <taxon>Bacteria</taxon>
        <taxon>Bacillati</taxon>
        <taxon>Actinomycetota</taxon>
        <taxon>Actinomycetes</taxon>
        <taxon>Micromonosporales</taxon>
        <taxon>Micromonosporaceae</taxon>
        <taxon>Paractinoplanes</taxon>
    </lineage>
</organism>
<keyword evidence="1" id="KW-0812">Transmembrane</keyword>
<feature type="transmembrane region" description="Helical" evidence="1">
    <location>
        <begin position="117"/>
        <end position="138"/>
    </location>
</feature>
<protein>
    <recommendedName>
        <fullName evidence="4">DUF805 domain-containing protein</fullName>
    </recommendedName>
</protein>
<evidence type="ECO:0000256" key="1">
    <source>
        <dbReference type="SAM" id="Phobius"/>
    </source>
</evidence>
<evidence type="ECO:0000313" key="2">
    <source>
        <dbReference type="EMBL" id="MBL7259518.1"/>
    </source>
</evidence>
<evidence type="ECO:0000313" key="3">
    <source>
        <dbReference type="Proteomes" id="UP000598996"/>
    </source>
</evidence>
<proteinExistence type="predicted"/>